<keyword evidence="3" id="KW-1003">Cell membrane</keyword>
<evidence type="ECO:0000256" key="3">
    <source>
        <dbReference type="ARBA" id="ARBA00022475"/>
    </source>
</evidence>
<reference evidence="12" key="2">
    <citation type="submission" date="2012-11" db="EMBL/GenBank/DDBJ databases">
        <authorList>
            <person name="Kuo A."/>
            <person name="Curtis B.A."/>
            <person name="Tanifuji G."/>
            <person name="Burki F."/>
            <person name="Gruber A."/>
            <person name="Irimia M."/>
            <person name="Maruyama S."/>
            <person name="Arias M.C."/>
            <person name="Ball S.G."/>
            <person name="Gile G.H."/>
            <person name="Hirakawa Y."/>
            <person name="Hopkins J.F."/>
            <person name="Rensing S.A."/>
            <person name="Schmutz J."/>
            <person name="Symeonidi A."/>
            <person name="Elias M."/>
            <person name="Eveleigh R.J."/>
            <person name="Herman E.K."/>
            <person name="Klute M.J."/>
            <person name="Nakayama T."/>
            <person name="Obornik M."/>
            <person name="Reyes-Prieto A."/>
            <person name="Armbrust E.V."/>
            <person name="Aves S.J."/>
            <person name="Beiko R.G."/>
            <person name="Coutinho P."/>
            <person name="Dacks J.B."/>
            <person name="Durnford D.G."/>
            <person name="Fast N.M."/>
            <person name="Green B.R."/>
            <person name="Grisdale C."/>
            <person name="Hempe F."/>
            <person name="Henrissat B."/>
            <person name="Hoppner M.P."/>
            <person name="Ishida K.-I."/>
            <person name="Kim E."/>
            <person name="Koreny L."/>
            <person name="Kroth P.G."/>
            <person name="Liu Y."/>
            <person name="Malik S.-B."/>
            <person name="Maier U.G."/>
            <person name="McRose D."/>
            <person name="Mock T."/>
            <person name="Neilson J.A."/>
            <person name="Onodera N.T."/>
            <person name="Poole A.M."/>
            <person name="Pritham E.J."/>
            <person name="Richards T.A."/>
            <person name="Rocap G."/>
            <person name="Roy S.W."/>
            <person name="Sarai C."/>
            <person name="Schaack S."/>
            <person name="Shirato S."/>
            <person name="Slamovits C.H."/>
            <person name="Spencer D.F."/>
            <person name="Suzuki S."/>
            <person name="Worden A.Z."/>
            <person name="Zauner S."/>
            <person name="Barry K."/>
            <person name="Bell C."/>
            <person name="Bharti A.K."/>
            <person name="Crow J.A."/>
            <person name="Grimwood J."/>
            <person name="Kramer R."/>
            <person name="Lindquist E."/>
            <person name="Lucas S."/>
            <person name="Salamov A."/>
            <person name="McFadden G.I."/>
            <person name="Lane C.E."/>
            <person name="Keeling P.J."/>
            <person name="Gray M.W."/>
            <person name="Grigoriev I.V."/>
            <person name="Archibald J.M."/>
        </authorList>
    </citation>
    <scope>NUCLEOTIDE SEQUENCE</scope>
    <source>
        <strain evidence="12">CCMP2712</strain>
    </source>
</reference>
<evidence type="ECO:0000256" key="4">
    <source>
        <dbReference type="ARBA" id="ARBA00022519"/>
    </source>
</evidence>
<feature type="transmembrane region" description="Helical" evidence="8">
    <location>
        <begin position="121"/>
        <end position="142"/>
    </location>
</feature>
<feature type="transmembrane region" description="Helical" evidence="8">
    <location>
        <begin position="66"/>
        <end position="90"/>
    </location>
</feature>
<evidence type="ECO:0000256" key="6">
    <source>
        <dbReference type="ARBA" id="ARBA00022989"/>
    </source>
</evidence>
<dbReference type="AlphaFoldDB" id="L1IV91"/>
<keyword evidence="6 8" id="KW-1133">Transmembrane helix</keyword>
<dbReference type="KEGG" id="gtt:GUITHDRAFT_143172"/>
<evidence type="ECO:0000256" key="1">
    <source>
        <dbReference type="ARBA" id="ARBA00004429"/>
    </source>
</evidence>
<dbReference type="InterPro" id="IPR018227">
    <property type="entry name" value="Amino_acid_transport_2"/>
</dbReference>
<evidence type="ECO:0000256" key="8">
    <source>
        <dbReference type="SAM" id="Phobius"/>
    </source>
</evidence>
<keyword evidence="4" id="KW-0997">Cell inner membrane</keyword>
<evidence type="ECO:0008006" key="13">
    <source>
        <dbReference type="Google" id="ProtNLM"/>
    </source>
</evidence>
<feature type="transmembrane region" description="Helical" evidence="8">
    <location>
        <begin position="34"/>
        <end position="54"/>
    </location>
</feature>
<protein>
    <recommendedName>
        <fullName evidence="13">Amino acid transporter transmembrane domain-containing protein</fullName>
    </recommendedName>
</protein>
<keyword evidence="9" id="KW-0732">Signal</keyword>
<accession>L1IV91</accession>
<dbReference type="GO" id="GO:0003333">
    <property type="term" value="P:amino acid transmembrane transport"/>
    <property type="evidence" value="ECO:0007669"/>
    <property type="project" value="InterPro"/>
</dbReference>
<evidence type="ECO:0000313" key="10">
    <source>
        <dbReference type="EMBL" id="EKX39774.1"/>
    </source>
</evidence>
<feature type="signal peptide" evidence="9">
    <location>
        <begin position="1"/>
        <end position="16"/>
    </location>
</feature>
<comment type="subcellular location">
    <subcellularLocation>
        <location evidence="1">Cell inner membrane</location>
        <topology evidence="1">Multi-pass membrane protein</topology>
    </subcellularLocation>
</comment>
<evidence type="ECO:0000313" key="11">
    <source>
        <dbReference type="EnsemblProtists" id="EKX39774"/>
    </source>
</evidence>
<evidence type="ECO:0000313" key="12">
    <source>
        <dbReference type="Proteomes" id="UP000011087"/>
    </source>
</evidence>
<dbReference type="PANTHER" id="PTHR32195:SF26">
    <property type="entry name" value="TRYPTOPHAN OR TYROSINE TRANSPORTER PROTEIN"/>
    <property type="match status" value="1"/>
</dbReference>
<keyword evidence="12" id="KW-1185">Reference proteome</keyword>
<keyword evidence="5 8" id="KW-0812">Transmembrane</keyword>
<evidence type="ECO:0000256" key="9">
    <source>
        <dbReference type="SAM" id="SignalP"/>
    </source>
</evidence>
<gene>
    <name evidence="10" type="ORF">GUITHDRAFT_143172</name>
</gene>
<dbReference type="GeneID" id="17296596"/>
<dbReference type="GO" id="GO:0005886">
    <property type="term" value="C:plasma membrane"/>
    <property type="evidence" value="ECO:0007669"/>
    <property type="project" value="UniProtKB-SubCell"/>
</dbReference>
<dbReference type="PaxDb" id="55529-EKX39774"/>
<dbReference type="Pfam" id="PF03222">
    <property type="entry name" value="Trp_Tyr_perm"/>
    <property type="match status" value="1"/>
</dbReference>
<reference evidence="10 12" key="1">
    <citation type="journal article" date="2012" name="Nature">
        <title>Algal genomes reveal evolutionary mosaicism and the fate of nucleomorphs.</title>
        <authorList>
            <consortium name="DOE Joint Genome Institute"/>
            <person name="Curtis B.A."/>
            <person name="Tanifuji G."/>
            <person name="Burki F."/>
            <person name="Gruber A."/>
            <person name="Irimia M."/>
            <person name="Maruyama S."/>
            <person name="Arias M.C."/>
            <person name="Ball S.G."/>
            <person name="Gile G.H."/>
            <person name="Hirakawa Y."/>
            <person name="Hopkins J.F."/>
            <person name="Kuo A."/>
            <person name="Rensing S.A."/>
            <person name="Schmutz J."/>
            <person name="Symeonidi A."/>
            <person name="Elias M."/>
            <person name="Eveleigh R.J."/>
            <person name="Herman E.K."/>
            <person name="Klute M.J."/>
            <person name="Nakayama T."/>
            <person name="Obornik M."/>
            <person name="Reyes-Prieto A."/>
            <person name="Armbrust E.V."/>
            <person name="Aves S.J."/>
            <person name="Beiko R.G."/>
            <person name="Coutinho P."/>
            <person name="Dacks J.B."/>
            <person name="Durnford D.G."/>
            <person name="Fast N.M."/>
            <person name="Green B.R."/>
            <person name="Grisdale C.J."/>
            <person name="Hempel F."/>
            <person name="Henrissat B."/>
            <person name="Hoppner M.P."/>
            <person name="Ishida K."/>
            <person name="Kim E."/>
            <person name="Koreny L."/>
            <person name="Kroth P.G."/>
            <person name="Liu Y."/>
            <person name="Malik S.B."/>
            <person name="Maier U.G."/>
            <person name="McRose D."/>
            <person name="Mock T."/>
            <person name="Neilson J.A."/>
            <person name="Onodera N.T."/>
            <person name="Poole A.M."/>
            <person name="Pritham E.J."/>
            <person name="Richards T.A."/>
            <person name="Rocap G."/>
            <person name="Roy S.W."/>
            <person name="Sarai C."/>
            <person name="Schaack S."/>
            <person name="Shirato S."/>
            <person name="Slamovits C.H."/>
            <person name="Spencer D.F."/>
            <person name="Suzuki S."/>
            <person name="Worden A.Z."/>
            <person name="Zauner S."/>
            <person name="Barry K."/>
            <person name="Bell C."/>
            <person name="Bharti A.K."/>
            <person name="Crow J.A."/>
            <person name="Grimwood J."/>
            <person name="Kramer R."/>
            <person name="Lindquist E."/>
            <person name="Lucas S."/>
            <person name="Salamov A."/>
            <person name="McFadden G.I."/>
            <person name="Lane C.E."/>
            <person name="Keeling P.J."/>
            <person name="Gray M.W."/>
            <person name="Grigoriev I.V."/>
            <person name="Archibald J.M."/>
        </authorList>
    </citation>
    <scope>NUCLEOTIDE SEQUENCE</scope>
    <source>
        <strain evidence="10 12">CCMP2712</strain>
    </source>
</reference>
<feature type="transmembrane region" description="Helical" evidence="8">
    <location>
        <begin position="228"/>
        <end position="252"/>
    </location>
</feature>
<feature type="transmembrane region" description="Helical" evidence="8">
    <location>
        <begin position="272"/>
        <end position="293"/>
    </location>
</feature>
<sequence length="301" mass="31837">MIVLLSLLAIIGMGAGQANFSRLLVSSFTPHKLLLQMPIMLQILMYLQVVPTVCSMLNGKPDRIRIAVLVGSLLPLLVCLLWSAVGIALVPSNGGALSMDPVDFLLSQCDGSSILPTATGLIAFAAIGTTLIGIYLIIAQYLHEILVQRDVSRMILRSESAGDVSLTRPHHLLSPSDRVAAALLASVPPLLFALGGESVYIIALAFAGAYPLNKAEDKRDLYSSSMRLFPGGGGSFLQLSGFALLLMLVALTKDLRELLLLLPQLTRGAAKLVGMAGGGVGACGIVTICCLAFRCRNLTRI</sequence>
<feature type="chain" id="PRO_5008770473" description="Amino acid transporter transmembrane domain-containing protein" evidence="9">
    <location>
        <begin position="17"/>
        <end position="301"/>
    </location>
</feature>
<evidence type="ECO:0000256" key="5">
    <source>
        <dbReference type="ARBA" id="ARBA00022692"/>
    </source>
</evidence>
<name>L1IV91_GUITC</name>
<dbReference type="HOGENOM" id="CLU_853786_0_0_1"/>
<keyword evidence="2" id="KW-0813">Transport</keyword>
<dbReference type="EnsemblProtists" id="EKX39774">
    <property type="protein sequence ID" value="EKX39774"/>
    <property type="gene ID" value="GUITHDRAFT_143172"/>
</dbReference>
<dbReference type="PANTHER" id="PTHR32195">
    <property type="entry name" value="OS07G0662800 PROTEIN"/>
    <property type="match status" value="1"/>
</dbReference>
<evidence type="ECO:0000256" key="2">
    <source>
        <dbReference type="ARBA" id="ARBA00022448"/>
    </source>
</evidence>
<proteinExistence type="predicted"/>
<reference evidence="11" key="3">
    <citation type="submission" date="2015-06" db="UniProtKB">
        <authorList>
            <consortium name="EnsemblProtists"/>
        </authorList>
    </citation>
    <scope>IDENTIFICATION</scope>
</reference>
<organism evidence="10">
    <name type="scientific">Guillardia theta (strain CCMP2712)</name>
    <name type="common">Cryptophyte</name>
    <dbReference type="NCBI Taxonomy" id="905079"/>
    <lineage>
        <taxon>Eukaryota</taxon>
        <taxon>Cryptophyceae</taxon>
        <taxon>Pyrenomonadales</taxon>
        <taxon>Geminigeraceae</taxon>
        <taxon>Guillardia</taxon>
    </lineage>
</organism>
<dbReference type="RefSeq" id="XP_005826754.1">
    <property type="nucleotide sequence ID" value="XM_005826697.1"/>
</dbReference>
<evidence type="ECO:0000256" key="7">
    <source>
        <dbReference type="ARBA" id="ARBA00023136"/>
    </source>
</evidence>
<keyword evidence="7 8" id="KW-0472">Membrane</keyword>
<dbReference type="EMBL" id="JH993036">
    <property type="protein sequence ID" value="EKX39774.1"/>
    <property type="molecule type" value="Genomic_DNA"/>
</dbReference>
<dbReference type="Proteomes" id="UP000011087">
    <property type="component" value="Unassembled WGS sequence"/>
</dbReference>